<feature type="binding site" evidence="10">
    <location>
        <position position="30"/>
    </location>
    <ligand>
        <name>UDP-N-acetyl-alpha-D-muramoyl-L-alanyl-D-glutamate</name>
        <dbReference type="ChEBI" id="CHEBI:83900"/>
    </ligand>
</feature>
<evidence type="ECO:0000256" key="2">
    <source>
        <dbReference type="ARBA" id="ARBA00005898"/>
    </source>
</evidence>
<feature type="modified residue" description="N6-carboxylysine" evidence="10">
    <location>
        <position position="223"/>
    </location>
</feature>
<keyword evidence="5 10" id="KW-0547">Nucleotide-binding</keyword>
<dbReference type="GO" id="GO:0071555">
    <property type="term" value="P:cell wall organization"/>
    <property type="evidence" value="ECO:0007669"/>
    <property type="project" value="UniProtKB-KW"/>
</dbReference>
<comment type="caution">
    <text evidence="10">Lacks conserved residue(s) required for the propagation of feature annotation.</text>
</comment>
<dbReference type="Proteomes" id="UP000250583">
    <property type="component" value="Unassembled WGS sequence"/>
</dbReference>
<name>A0A329UBH9_9FIRM</name>
<evidence type="ECO:0000259" key="13">
    <source>
        <dbReference type="Pfam" id="PF08245"/>
    </source>
</evidence>
<dbReference type="SUPFAM" id="SSF53244">
    <property type="entry name" value="MurD-like peptide ligases, peptide-binding domain"/>
    <property type="match status" value="1"/>
</dbReference>
<comment type="caution">
    <text evidence="14">The sequence shown here is derived from an EMBL/GenBank/DDBJ whole genome shotgun (WGS) entry which is preliminary data.</text>
</comment>
<dbReference type="GO" id="GO:0005524">
    <property type="term" value="F:ATP binding"/>
    <property type="evidence" value="ECO:0007669"/>
    <property type="project" value="UniProtKB-UniRule"/>
</dbReference>
<comment type="function">
    <text evidence="10">Catalyzes the addition of an amino acid to the nucleotide precursor UDP-N-acetylmuramoyl-L-alanyl-D-glutamate (UMAG) in the biosynthesis of bacterial cell-wall peptidoglycan.</text>
</comment>
<dbReference type="SUPFAM" id="SSF63418">
    <property type="entry name" value="MurE/MurF N-terminal domain"/>
    <property type="match status" value="1"/>
</dbReference>
<evidence type="ECO:0000256" key="5">
    <source>
        <dbReference type="ARBA" id="ARBA00022741"/>
    </source>
</evidence>
<sequence length="492" mass="54519">MKLEQLMEDVPFTLVQGTLETEIEDIIYDSRKAAPGLLFVCIVGTQRDSHDLAADCVAKGVNTLVIQHDIDLSAMPDVNVIKVESSRYAMAKMSANLFGNPSRQMTMIGVTGTKGKTTTTHMIKSVLEAAGRKVGMIGTNGIYFLGHHKETANTTPESYELQKTFRQFLDAGCDTALMEVSSQGLMMDRVAGIHFHVGVFTNLSPDHIGPGEHKTFEEYRSWKGKLFQRCDIGVVNIDDANTEALLEGHTCQLVTYGCGEAADYRAGEYQLLRTHDFLGVQFHVSGKDDMDVKVNMPGEFSVYNALAALAVGKVLGLPDEAIHEGLGKCVVKGRVELVPISKRFTILLDYAHNEVSTESLLTTLRAYHPHRLVVVFGCGGNRSKLRRYGMGEICARMADFSIVTEDNNRFEKVEDIIADIRVGMEKGNPDAKYIEIPDRLDALHYAVDHAQEGDLIAVIGKGHETYRDREGVKTPFLERELLEEYARQIGLE</sequence>
<feature type="binding site" evidence="10">
    <location>
        <position position="181"/>
    </location>
    <ligand>
        <name>UDP-N-acetyl-alpha-D-muramoyl-L-alanyl-D-glutamate</name>
        <dbReference type="ChEBI" id="CHEBI:83900"/>
    </ligand>
</feature>
<evidence type="ECO:0000256" key="10">
    <source>
        <dbReference type="HAMAP-Rule" id="MF_00208"/>
    </source>
</evidence>
<evidence type="ECO:0000256" key="6">
    <source>
        <dbReference type="ARBA" id="ARBA00022840"/>
    </source>
</evidence>
<dbReference type="NCBIfam" id="NF001126">
    <property type="entry name" value="PRK00139.1-4"/>
    <property type="match status" value="1"/>
</dbReference>
<proteinExistence type="inferred from homology"/>
<organism evidence="14 15">
    <name type="scientific">Faecalibacterium prausnitzii</name>
    <dbReference type="NCBI Taxonomy" id="853"/>
    <lineage>
        <taxon>Bacteria</taxon>
        <taxon>Bacillati</taxon>
        <taxon>Bacillota</taxon>
        <taxon>Clostridia</taxon>
        <taxon>Eubacteriales</taxon>
        <taxon>Oscillospiraceae</taxon>
        <taxon>Faecalibacterium</taxon>
    </lineage>
</organism>
<feature type="binding site" evidence="10">
    <location>
        <position position="189"/>
    </location>
    <ligand>
        <name>UDP-N-acetyl-alpha-D-muramoyl-L-alanyl-D-glutamate</name>
        <dbReference type="ChEBI" id="CHEBI:83900"/>
    </ligand>
</feature>
<dbReference type="EMBL" id="PRLE01000004">
    <property type="protein sequence ID" value="RAW58795.1"/>
    <property type="molecule type" value="Genomic_DNA"/>
</dbReference>
<evidence type="ECO:0000256" key="4">
    <source>
        <dbReference type="ARBA" id="ARBA00022598"/>
    </source>
</evidence>
<accession>A0A329UBH9</accession>
<dbReference type="PROSITE" id="PS01011">
    <property type="entry name" value="FOLYLPOLYGLU_SYNT_1"/>
    <property type="match status" value="1"/>
</dbReference>
<dbReference type="HAMAP" id="MF_00208">
    <property type="entry name" value="MurE"/>
    <property type="match status" value="1"/>
</dbReference>
<keyword evidence="10 11" id="KW-0132">Cell division</keyword>
<dbReference type="GO" id="GO:0008360">
    <property type="term" value="P:regulation of cell shape"/>
    <property type="evidence" value="ECO:0007669"/>
    <property type="project" value="UniProtKB-KW"/>
</dbReference>
<comment type="PTM">
    <text evidence="10">Carboxylation is probably crucial for Mg(2+) binding and, consequently, for the gamma-phosphate positioning of ATP.</text>
</comment>
<keyword evidence="9 10" id="KW-0961">Cell wall biogenesis/degradation</keyword>
<comment type="subcellular location">
    <subcellularLocation>
        <location evidence="10 11">Cytoplasm</location>
    </subcellularLocation>
</comment>
<dbReference type="GO" id="GO:0005737">
    <property type="term" value="C:cytoplasm"/>
    <property type="evidence" value="ECO:0007669"/>
    <property type="project" value="UniProtKB-SubCell"/>
</dbReference>
<keyword evidence="10" id="KW-0460">Magnesium</keyword>
<dbReference type="PANTHER" id="PTHR23135:SF4">
    <property type="entry name" value="UDP-N-ACETYLMURAMOYL-L-ALANYL-D-GLUTAMATE--2,6-DIAMINOPIMELATE LIGASE MURE HOMOLOG, CHLOROPLASTIC"/>
    <property type="match status" value="1"/>
</dbReference>
<keyword evidence="6 10" id="KW-0067">ATP-binding</keyword>
<evidence type="ECO:0000256" key="8">
    <source>
        <dbReference type="ARBA" id="ARBA00022984"/>
    </source>
</evidence>
<dbReference type="RefSeq" id="WP_112148667.1">
    <property type="nucleotide sequence ID" value="NZ_PRLE01000004.1"/>
</dbReference>
<comment type="pathway">
    <text evidence="1 10 11">Cell wall biogenesis; peptidoglycan biosynthesis.</text>
</comment>
<evidence type="ECO:0000256" key="1">
    <source>
        <dbReference type="ARBA" id="ARBA00004752"/>
    </source>
</evidence>
<dbReference type="Gene3D" id="3.40.1390.10">
    <property type="entry name" value="MurE/MurF, N-terminal domain"/>
    <property type="match status" value="1"/>
</dbReference>
<keyword evidence="4 10" id="KW-0436">Ligase</keyword>
<dbReference type="Gene3D" id="3.40.1190.10">
    <property type="entry name" value="Mur-like, catalytic domain"/>
    <property type="match status" value="1"/>
</dbReference>
<feature type="binding site" evidence="10">
    <location>
        <begin position="154"/>
        <end position="155"/>
    </location>
    <ligand>
        <name>UDP-N-acetyl-alpha-D-muramoyl-L-alanyl-D-glutamate</name>
        <dbReference type="ChEBI" id="CHEBI:83900"/>
    </ligand>
</feature>
<feature type="domain" description="Mur ligase central" evidence="13">
    <location>
        <begin position="110"/>
        <end position="311"/>
    </location>
</feature>
<dbReference type="EC" id="6.3.2.-" evidence="10"/>
<reference evidence="14 15" key="1">
    <citation type="submission" date="2018-02" db="EMBL/GenBank/DDBJ databases">
        <title>Complete genome sequencing of Faecalibacterium prausnitzii strains isolated from the human gut.</title>
        <authorList>
            <person name="Fitzgerald B.C."/>
            <person name="Shkoporov A.N."/>
            <person name="Ross P.R."/>
            <person name="Hill C."/>
        </authorList>
    </citation>
    <scope>NUCLEOTIDE SEQUENCE [LARGE SCALE GENOMIC DNA]</scope>
    <source>
        <strain evidence="14 15">APC923/61-1</strain>
    </source>
</reference>
<keyword evidence="7 10" id="KW-0133">Cell shape</keyword>
<feature type="binding site" evidence="10">
    <location>
        <begin position="112"/>
        <end position="118"/>
    </location>
    <ligand>
        <name>ATP</name>
        <dbReference type="ChEBI" id="CHEBI:30616"/>
    </ligand>
</feature>
<dbReference type="InterPro" id="IPR035911">
    <property type="entry name" value="MurE/MurF_N"/>
</dbReference>
<dbReference type="GO" id="GO:0009252">
    <property type="term" value="P:peptidoglycan biosynthetic process"/>
    <property type="evidence" value="ECO:0007669"/>
    <property type="project" value="UniProtKB-UniRule"/>
</dbReference>
<dbReference type="OrthoDB" id="9800958at2"/>
<dbReference type="PANTHER" id="PTHR23135">
    <property type="entry name" value="MUR LIGASE FAMILY MEMBER"/>
    <property type="match status" value="1"/>
</dbReference>
<evidence type="ECO:0000256" key="9">
    <source>
        <dbReference type="ARBA" id="ARBA00023316"/>
    </source>
</evidence>
<evidence type="ECO:0000259" key="12">
    <source>
        <dbReference type="Pfam" id="PF02875"/>
    </source>
</evidence>
<dbReference type="AlphaFoldDB" id="A0A329UBH9"/>
<dbReference type="GO" id="GO:0004326">
    <property type="term" value="F:tetrahydrofolylpolyglutamate synthase activity"/>
    <property type="evidence" value="ECO:0007669"/>
    <property type="project" value="InterPro"/>
</dbReference>
<dbReference type="Pfam" id="PF08245">
    <property type="entry name" value="Mur_ligase_M"/>
    <property type="match status" value="1"/>
</dbReference>
<dbReference type="InterPro" id="IPR013221">
    <property type="entry name" value="Mur_ligase_cen"/>
</dbReference>
<dbReference type="UniPathway" id="UPA00219"/>
<evidence type="ECO:0000256" key="3">
    <source>
        <dbReference type="ARBA" id="ARBA00022490"/>
    </source>
</evidence>
<evidence type="ECO:0000313" key="15">
    <source>
        <dbReference type="Proteomes" id="UP000250583"/>
    </source>
</evidence>
<keyword evidence="10 11" id="KW-0131">Cell cycle</keyword>
<protein>
    <recommendedName>
        <fullName evidence="10">UDP-N-acetylmuramyl-tripeptide synthetase</fullName>
        <ecNumber evidence="10">6.3.2.-</ecNumber>
    </recommendedName>
    <alternativeName>
        <fullName evidence="10">UDP-MurNAc-tripeptide synthetase</fullName>
    </alternativeName>
</protein>
<feature type="domain" description="Mur ligase C-terminal" evidence="12">
    <location>
        <begin position="333"/>
        <end position="462"/>
    </location>
</feature>
<keyword evidence="3 10" id="KW-0963">Cytoplasm</keyword>
<dbReference type="InterPro" id="IPR036615">
    <property type="entry name" value="Mur_ligase_C_dom_sf"/>
</dbReference>
<evidence type="ECO:0000256" key="7">
    <source>
        <dbReference type="ARBA" id="ARBA00022960"/>
    </source>
</evidence>
<dbReference type="InterPro" id="IPR004101">
    <property type="entry name" value="Mur_ligase_C"/>
</dbReference>
<comment type="cofactor">
    <cofactor evidence="10">
        <name>Mg(2+)</name>
        <dbReference type="ChEBI" id="CHEBI:18420"/>
    </cofactor>
</comment>
<dbReference type="NCBIfam" id="TIGR01085">
    <property type="entry name" value="murE"/>
    <property type="match status" value="1"/>
</dbReference>
<keyword evidence="8 10" id="KW-0573">Peptidoglycan synthesis</keyword>
<gene>
    <name evidence="10" type="primary">murE</name>
    <name evidence="14" type="ORF">C4N22_08690</name>
</gene>
<dbReference type="Pfam" id="PF02875">
    <property type="entry name" value="Mur_ligase_C"/>
    <property type="match status" value="1"/>
</dbReference>
<dbReference type="InterPro" id="IPR036565">
    <property type="entry name" value="Mur-like_cat_sf"/>
</dbReference>
<dbReference type="SUPFAM" id="SSF53623">
    <property type="entry name" value="MurD-like peptide ligases, catalytic domain"/>
    <property type="match status" value="1"/>
</dbReference>
<comment type="similarity">
    <text evidence="2 10">Belongs to the MurCDEF family. MurE subfamily.</text>
</comment>
<evidence type="ECO:0000256" key="11">
    <source>
        <dbReference type="RuleBase" id="RU004135"/>
    </source>
</evidence>
<dbReference type="InterPro" id="IPR005761">
    <property type="entry name" value="UDP-N-AcMur-Glu-dNH2Pim_ligase"/>
</dbReference>
<dbReference type="InterPro" id="IPR018109">
    <property type="entry name" value="Folylpolyglutamate_synth_CS"/>
</dbReference>
<dbReference type="GO" id="GO:0051301">
    <property type="term" value="P:cell division"/>
    <property type="evidence" value="ECO:0007669"/>
    <property type="project" value="UniProtKB-KW"/>
</dbReference>
<evidence type="ECO:0000313" key="14">
    <source>
        <dbReference type="EMBL" id="RAW58795.1"/>
    </source>
</evidence>
<feature type="binding site" evidence="10">
    <location>
        <position position="153"/>
    </location>
    <ligand>
        <name>UDP-N-acetyl-alpha-D-muramoyl-L-alanyl-D-glutamate</name>
        <dbReference type="ChEBI" id="CHEBI:83900"/>
    </ligand>
</feature>
<dbReference type="Gene3D" id="3.90.190.20">
    <property type="entry name" value="Mur ligase, C-terminal domain"/>
    <property type="match status" value="1"/>
</dbReference>
<dbReference type="GO" id="GO:0000287">
    <property type="term" value="F:magnesium ion binding"/>
    <property type="evidence" value="ECO:0007669"/>
    <property type="project" value="UniProtKB-UniRule"/>
</dbReference>